<sequence>MRLGDICCSRIEFERTLAADPLQSPRALELTGYTDTITSVPAASGCCKVKMQKSVLDAGGKS</sequence>
<reference evidence="1 2" key="1">
    <citation type="journal article" date="2020" name="Antonie Van Leeuwenhoek">
        <title>Rhodopirellula heiligendammensis sp. nov., Rhodopirellula pilleata sp. nov., and Rhodopirellula solitaria sp. nov. isolated from natural or artificial marine surfaces in Northern Germany and California, USA, and emended description of the genus Rhodopirellula.</title>
        <authorList>
            <person name="Kallscheuer N."/>
            <person name="Wiegand S."/>
            <person name="Jogler M."/>
            <person name="Boedeker C."/>
            <person name="Peeters S.H."/>
            <person name="Rast P."/>
            <person name="Heuer A."/>
            <person name="Jetten M.S.M."/>
            <person name="Rohde M."/>
            <person name="Jogler C."/>
        </authorList>
    </citation>
    <scope>NUCLEOTIDE SEQUENCE [LARGE SCALE GENOMIC DNA]</scope>
    <source>
        <strain evidence="1 2">Poly21</strain>
    </source>
</reference>
<gene>
    <name evidence="1" type="ORF">Poly21_27130</name>
</gene>
<organism evidence="1 2">
    <name type="scientific">Allorhodopirellula heiligendammensis</name>
    <dbReference type="NCBI Taxonomy" id="2714739"/>
    <lineage>
        <taxon>Bacteria</taxon>
        <taxon>Pseudomonadati</taxon>
        <taxon>Planctomycetota</taxon>
        <taxon>Planctomycetia</taxon>
        <taxon>Pirellulales</taxon>
        <taxon>Pirellulaceae</taxon>
        <taxon>Allorhodopirellula</taxon>
    </lineage>
</organism>
<protein>
    <submittedName>
        <fullName evidence="1">Uncharacterized protein</fullName>
    </submittedName>
</protein>
<comment type="caution">
    <text evidence="1">The sequence shown here is derived from an EMBL/GenBank/DDBJ whole genome shotgun (WGS) entry which is preliminary data.</text>
</comment>
<dbReference type="AlphaFoldDB" id="A0A5C6BWA2"/>
<evidence type="ECO:0000313" key="2">
    <source>
        <dbReference type="Proteomes" id="UP000319908"/>
    </source>
</evidence>
<keyword evidence="2" id="KW-1185">Reference proteome</keyword>
<proteinExistence type="predicted"/>
<accession>A0A5C6BWA2</accession>
<name>A0A5C6BWA2_9BACT</name>
<evidence type="ECO:0000313" key="1">
    <source>
        <dbReference type="EMBL" id="TWU15516.1"/>
    </source>
</evidence>
<dbReference type="EMBL" id="SJPU01000002">
    <property type="protein sequence ID" value="TWU15516.1"/>
    <property type="molecule type" value="Genomic_DNA"/>
</dbReference>
<dbReference type="Proteomes" id="UP000319908">
    <property type="component" value="Unassembled WGS sequence"/>
</dbReference>